<gene>
    <name evidence="2" type="ORF">E6O75_ATG00639</name>
</gene>
<organism evidence="2 3">
    <name type="scientific">Venturia nashicola</name>
    <dbReference type="NCBI Taxonomy" id="86259"/>
    <lineage>
        <taxon>Eukaryota</taxon>
        <taxon>Fungi</taxon>
        <taxon>Dikarya</taxon>
        <taxon>Ascomycota</taxon>
        <taxon>Pezizomycotina</taxon>
        <taxon>Dothideomycetes</taxon>
        <taxon>Pleosporomycetidae</taxon>
        <taxon>Venturiales</taxon>
        <taxon>Venturiaceae</taxon>
        <taxon>Venturia</taxon>
    </lineage>
</organism>
<accession>A0A4Z1PXF0</accession>
<reference evidence="2 3" key="1">
    <citation type="submission" date="2019-04" db="EMBL/GenBank/DDBJ databases">
        <title>High contiguity whole genome sequence and gene annotation resource for two Venturia nashicola isolates.</title>
        <authorList>
            <person name="Prokchorchik M."/>
            <person name="Won K."/>
            <person name="Lee Y."/>
            <person name="Choi E.D."/>
            <person name="Segonzac C."/>
            <person name="Sohn K.H."/>
        </authorList>
    </citation>
    <scope>NUCLEOTIDE SEQUENCE [LARGE SCALE GENOMIC DNA]</scope>
    <source>
        <strain evidence="2 3">PRI2</strain>
    </source>
</reference>
<name>A0A4Z1PXF0_9PEZI</name>
<evidence type="ECO:0000313" key="2">
    <source>
        <dbReference type="EMBL" id="TID27872.1"/>
    </source>
</evidence>
<evidence type="ECO:0000256" key="1">
    <source>
        <dbReference type="SAM" id="MobiDB-lite"/>
    </source>
</evidence>
<evidence type="ECO:0000313" key="3">
    <source>
        <dbReference type="Proteomes" id="UP000298493"/>
    </source>
</evidence>
<comment type="caution">
    <text evidence="2">The sequence shown here is derived from an EMBL/GenBank/DDBJ whole genome shotgun (WGS) entry which is preliminary data.</text>
</comment>
<feature type="region of interest" description="Disordered" evidence="1">
    <location>
        <begin position="71"/>
        <end position="100"/>
    </location>
</feature>
<proteinExistence type="predicted"/>
<sequence>MDHDGSHLSADRISPQMLATARSQLLVIIASRRKFNVVTWIHACQGDGKIEDRWASCEKRCNRQKVKLWTPRPVTQENMPSVKRSPKPSSDQPFEEEALS</sequence>
<keyword evidence="3" id="KW-1185">Reference proteome</keyword>
<protein>
    <submittedName>
        <fullName evidence="2">Uncharacterized protein</fullName>
    </submittedName>
</protein>
<dbReference type="EMBL" id="SNSC02000001">
    <property type="protein sequence ID" value="TID27872.1"/>
    <property type="molecule type" value="Genomic_DNA"/>
</dbReference>
<dbReference type="AlphaFoldDB" id="A0A4Z1PXF0"/>
<dbReference type="Proteomes" id="UP000298493">
    <property type="component" value="Unassembled WGS sequence"/>
</dbReference>